<dbReference type="SUPFAM" id="SSF56935">
    <property type="entry name" value="Porins"/>
    <property type="match status" value="1"/>
</dbReference>
<organism evidence="1">
    <name type="scientific">Marinobacter nauticus</name>
    <name type="common">Marinobacter hydrocarbonoclasticus</name>
    <name type="synonym">Marinobacter aquaeolei</name>
    <dbReference type="NCBI Taxonomy" id="2743"/>
    <lineage>
        <taxon>Bacteria</taxon>
        <taxon>Pseudomonadati</taxon>
        <taxon>Pseudomonadota</taxon>
        <taxon>Gammaproteobacteria</taxon>
        <taxon>Pseudomonadales</taxon>
        <taxon>Marinobacteraceae</taxon>
        <taxon>Marinobacter</taxon>
    </lineage>
</organism>
<protein>
    <recommendedName>
        <fullName evidence="2">Porin</fullName>
    </recommendedName>
</protein>
<proteinExistence type="predicted"/>
<dbReference type="Pfam" id="PF19577">
    <property type="entry name" value="DcaP"/>
    <property type="match status" value="1"/>
</dbReference>
<evidence type="ECO:0008006" key="2">
    <source>
        <dbReference type="Google" id="ProtNLM"/>
    </source>
</evidence>
<dbReference type="EMBL" id="AP019537">
    <property type="protein sequence ID" value="BBJ05468.1"/>
    <property type="molecule type" value="Genomic_DNA"/>
</dbReference>
<evidence type="ECO:0000313" key="1">
    <source>
        <dbReference type="EMBL" id="BBJ05468.1"/>
    </source>
</evidence>
<dbReference type="AlphaFoldDB" id="A0A455WIR7"/>
<name>A0A455WIR7_MARNT</name>
<accession>A0A455WIR7</accession>
<gene>
    <name evidence="1" type="ORF">YBY_33170</name>
</gene>
<dbReference type="InterPro" id="IPR045748">
    <property type="entry name" value="DcaP"/>
</dbReference>
<sequence length="408" mass="42970">MFELSQIRNYLVFGSNNNKRVETTTMQSNKLRMAIRATAAVAAIGMSAQASAVNFKAGDYDLTLYGYGRLNASYDVDSNQALSTRSGSYADLAGNDNAADGHFGADAFQSRIGLTTVSPEGVKINVEGDFRGGGGGSLRLRHAYGEYNGVLMGQTWSNFNSFVGNTSTLDFDSLPGLAGLQGRVAQARYTTGPLSFSLEQPQNSVLDSTGAAEDDKKDGMPAITARMQDSAGGLSYSAALLAHQVGYDTGGADDDAFGFATFVAAKMALTDMITLQGTLTYTDGANSYLYRSGENFGAASAYVDGSGSVETLSGYGGSIGAGINLGGGRSVNIGYGYVEVDWDDAVSDLGAAAVADQSESNQAIMANYQWTPVKNVMMGVEYQFLKRENVDGTDGDANRILFAAQYNF</sequence>
<reference evidence="1" key="1">
    <citation type="submission" date="2019-03" db="EMBL/GenBank/DDBJ databases">
        <title>Whole genome analysis of nitrate-reducing bacteria Marinobacter hydrocarbonoclasticus YB03.</title>
        <authorList>
            <person name="Azam A.H."/>
            <person name="Yuk S.R."/>
            <person name="Kamarisima K."/>
            <person name="Miyanaga K."/>
            <person name="Tanji Y."/>
        </authorList>
    </citation>
    <scope>NUCLEOTIDE SEQUENCE</scope>
    <source>
        <strain evidence="1">YB03</strain>
    </source>
</reference>